<dbReference type="EMBL" id="MTKS01000025">
    <property type="protein sequence ID" value="RWX52247.1"/>
    <property type="molecule type" value="Genomic_DNA"/>
</dbReference>
<name>A0A444JGW2_9BACT</name>
<comment type="caution">
    <text evidence="1">The sequence shown here is derived from an EMBL/GenBank/DDBJ whole genome shotgun (WGS) entry which is preliminary data.</text>
</comment>
<keyword evidence="2" id="KW-1185">Reference proteome</keyword>
<proteinExistence type="predicted"/>
<dbReference type="AlphaFoldDB" id="A0A444JGW2"/>
<protein>
    <submittedName>
        <fullName evidence="1">Uncharacterized protein</fullName>
    </submittedName>
</protein>
<evidence type="ECO:0000313" key="1">
    <source>
        <dbReference type="EMBL" id="RWX52247.1"/>
    </source>
</evidence>
<sequence length="72" mass="7729">MEPVITTIAAAVALGAAAGIKDTASKAVVDAYAGLKKLIQDRYQHDKGVTFAAEHVSEKLEEGTRRQILEDF</sequence>
<dbReference type="Proteomes" id="UP000288892">
    <property type="component" value="Unassembled WGS sequence"/>
</dbReference>
<evidence type="ECO:0000313" key="2">
    <source>
        <dbReference type="Proteomes" id="UP000288892"/>
    </source>
</evidence>
<gene>
    <name evidence="1" type="ORF">VU01_10252</name>
</gene>
<reference evidence="1 2" key="1">
    <citation type="submission" date="2017-01" db="EMBL/GenBank/DDBJ databases">
        <title>The cable genome- insights into the physiology and evolution of filamentous bacteria capable of sulfide oxidation via long distance electron transfer.</title>
        <authorList>
            <person name="Schreiber L."/>
            <person name="Bjerg J.T."/>
            <person name="Boggild A."/>
            <person name="Van De Vossenberg J."/>
            <person name="Meysman F."/>
            <person name="Nielsen L.P."/>
            <person name="Schramm A."/>
            <person name="Kjeldsen K.U."/>
        </authorList>
    </citation>
    <scope>NUCLEOTIDE SEQUENCE [LARGE SCALE GENOMIC DNA]</scope>
    <source>
        <strain evidence="1">A5</strain>
    </source>
</reference>
<accession>A0A444JGW2</accession>
<organism evidence="1 2">
    <name type="scientific">Candidatus Electrothrix marina</name>
    <dbReference type="NCBI Taxonomy" id="1859130"/>
    <lineage>
        <taxon>Bacteria</taxon>
        <taxon>Pseudomonadati</taxon>
        <taxon>Thermodesulfobacteriota</taxon>
        <taxon>Desulfobulbia</taxon>
        <taxon>Desulfobulbales</taxon>
        <taxon>Desulfobulbaceae</taxon>
        <taxon>Candidatus Electrothrix</taxon>
    </lineage>
</organism>